<dbReference type="Proteomes" id="UP000887565">
    <property type="component" value="Unplaced"/>
</dbReference>
<accession>A0A915KR42</accession>
<feature type="region of interest" description="Disordered" evidence="1">
    <location>
        <begin position="53"/>
        <end position="76"/>
    </location>
</feature>
<feature type="region of interest" description="Disordered" evidence="1">
    <location>
        <begin position="1"/>
        <end position="20"/>
    </location>
</feature>
<protein>
    <submittedName>
        <fullName evidence="3">Uncharacterized protein</fullName>
    </submittedName>
</protein>
<organism evidence="2 3">
    <name type="scientific">Romanomermis culicivorax</name>
    <name type="common">Nematode worm</name>
    <dbReference type="NCBI Taxonomy" id="13658"/>
    <lineage>
        <taxon>Eukaryota</taxon>
        <taxon>Metazoa</taxon>
        <taxon>Ecdysozoa</taxon>
        <taxon>Nematoda</taxon>
        <taxon>Enoplea</taxon>
        <taxon>Dorylaimia</taxon>
        <taxon>Mermithida</taxon>
        <taxon>Mermithoidea</taxon>
        <taxon>Mermithidae</taxon>
        <taxon>Romanomermis</taxon>
    </lineage>
</organism>
<evidence type="ECO:0000313" key="3">
    <source>
        <dbReference type="WBParaSite" id="nRc.2.0.1.t40934-RA"/>
    </source>
</evidence>
<dbReference type="WBParaSite" id="nRc.2.0.1.t40934-RA">
    <property type="protein sequence ID" value="nRc.2.0.1.t40934-RA"/>
    <property type="gene ID" value="nRc.2.0.1.g40934"/>
</dbReference>
<dbReference type="AlphaFoldDB" id="A0A915KR42"/>
<feature type="compositionally biased region" description="Basic and acidic residues" evidence="1">
    <location>
        <begin position="57"/>
        <end position="69"/>
    </location>
</feature>
<reference evidence="3" key="1">
    <citation type="submission" date="2022-11" db="UniProtKB">
        <authorList>
            <consortium name="WormBaseParasite"/>
        </authorList>
    </citation>
    <scope>IDENTIFICATION</scope>
</reference>
<keyword evidence="2" id="KW-1185">Reference proteome</keyword>
<proteinExistence type="predicted"/>
<evidence type="ECO:0000313" key="2">
    <source>
        <dbReference type="Proteomes" id="UP000887565"/>
    </source>
</evidence>
<name>A0A915KR42_ROMCU</name>
<sequence length="76" mass="9044">MSQPNESQAPGDVEDRQSRKRYCSHLTEMTSSCRSRSSSTLRRYFNEFLSTFKKPQHLQEREHQHERLPSYRLKAG</sequence>
<evidence type="ECO:0000256" key="1">
    <source>
        <dbReference type="SAM" id="MobiDB-lite"/>
    </source>
</evidence>